<protein>
    <submittedName>
        <fullName evidence="2">Uncharacterized protein</fullName>
    </submittedName>
</protein>
<evidence type="ECO:0000313" key="3">
    <source>
        <dbReference type="Proteomes" id="UP000250266"/>
    </source>
</evidence>
<dbReference type="EMBL" id="KV745627">
    <property type="protein sequence ID" value="OCK73878.1"/>
    <property type="molecule type" value="Genomic_DNA"/>
</dbReference>
<evidence type="ECO:0000256" key="1">
    <source>
        <dbReference type="SAM" id="Phobius"/>
    </source>
</evidence>
<keyword evidence="1" id="KW-0812">Transmembrane</keyword>
<reference evidence="2 3" key="1">
    <citation type="journal article" date="2016" name="Nat. Commun.">
        <title>Ectomycorrhizal ecology is imprinted in the genome of the dominant symbiotic fungus Cenococcum geophilum.</title>
        <authorList>
            <consortium name="DOE Joint Genome Institute"/>
            <person name="Peter M."/>
            <person name="Kohler A."/>
            <person name="Ohm R.A."/>
            <person name="Kuo A."/>
            <person name="Krutzmann J."/>
            <person name="Morin E."/>
            <person name="Arend M."/>
            <person name="Barry K.W."/>
            <person name="Binder M."/>
            <person name="Choi C."/>
            <person name="Clum A."/>
            <person name="Copeland A."/>
            <person name="Grisel N."/>
            <person name="Haridas S."/>
            <person name="Kipfer T."/>
            <person name="LaButti K."/>
            <person name="Lindquist E."/>
            <person name="Lipzen A."/>
            <person name="Maire R."/>
            <person name="Meier B."/>
            <person name="Mihaltcheva S."/>
            <person name="Molinier V."/>
            <person name="Murat C."/>
            <person name="Poggeler S."/>
            <person name="Quandt C.A."/>
            <person name="Sperisen C."/>
            <person name="Tritt A."/>
            <person name="Tisserant E."/>
            <person name="Crous P.W."/>
            <person name="Henrissat B."/>
            <person name="Nehls U."/>
            <person name="Egli S."/>
            <person name="Spatafora J.W."/>
            <person name="Grigoriev I.V."/>
            <person name="Martin F.M."/>
        </authorList>
    </citation>
    <scope>NUCLEOTIDE SEQUENCE [LARGE SCALE GENOMIC DNA]</scope>
    <source>
        <strain evidence="2 3">CBS 459.81</strain>
    </source>
</reference>
<gene>
    <name evidence="2" type="ORF">K432DRAFT_387144</name>
</gene>
<keyword evidence="1" id="KW-1133">Transmembrane helix</keyword>
<dbReference type="PANTHER" id="PTHR35043">
    <property type="entry name" value="TRANSCRIPTION FACTOR DOMAIN-CONTAINING PROTEIN"/>
    <property type="match status" value="1"/>
</dbReference>
<dbReference type="OrthoDB" id="9451547at2759"/>
<accession>A0A8E2J938</accession>
<sequence>MGEQCIREVAPQDWILPQDRGTLPIFFSCAVILSLCFWTATHLIIPDKNYPLLRSPAWQKLKWTALGMVAPELVVLIAWKENSIAKEIHPSLKYYRPLPGETSLCHKSNPSLIPVGDGFLQYY</sequence>
<dbReference type="PANTHER" id="PTHR35043:SF7">
    <property type="entry name" value="TRANSCRIPTION FACTOR DOMAIN-CONTAINING PROTEIN"/>
    <property type="match status" value="1"/>
</dbReference>
<keyword evidence="1" id="KW-0472">Membrane</keyword>
<organism evidence="2 3">
    <name type="scientific">Lepidopterella palustris CBS 459.81</name>
    <dbReference type="NCBI Taxonomy" id="1314670"/>
    <lineage>
        <taxon>Eukaryota</taxon>
        <taxon>Fungi</taxon>
        <taxon>Dikarya</taxon>
        <taxon>Ascomycota</taxon>
        <taxon>Pezizomycotina</taxon>
        <taxon>Dothideomycetes</taxon>
        <taxon>Pleosporomycetidae</taxon>
        <taxon>Mytilinidiales</taxon>
        <taxon>Argynnaceae</taxon>
        <taxon>Lepidopterella</taxon>
    </lineage>
</organism>
<proteinExistence type="predicted"/>
<dbReference type="Proteomes" id="UP000250266">
    <property type="component" value="Unassembled WGS sequence"/>
</dbReference>
<keyword evidence="3" id="KW-1185">Reference proteome</keyword>
<dbReference type="AlphaFoldDB" id="A0A8E2J938"/>
<feature type="transmembrane region" description="Helical" evidence="1">
    <location>
        <begin position="21"/>
        <end position="41"/>
    </location>
</feature>
<name>A0A8E2J938_9PEZI</name>
<feature type="non-terminal residue" evidence="2">
    <location>
        <position position="123"/>
    </location>
</feature>
<evidence type="ECO:0000313" key="2">
    <source>
        <dbReference type="EMBL" id="OCK73878.1"/>
    </source>
</evidence>